<dbReference type="AlphaFoldDB" id="A0A8H7R133"/>
<proteinExistence type="predicted"/>
<accession>A0A8H7R133</accession>
<keyword evidence="2" id="KW-1185">Reference proteome</keyword>
<name>A0A8H7R133_9FUNG</name>
<dbReference type="OrthoDB" id="2283195at2759"/>
<evidence type="ECO:0000313" key="1">
    <source>
        <dbReference type="EMBL" id="KAG2202559.1"/>
    </source>
</evidence>
<evidence type="ECO:0000313" key="2">
    <source>
        <dbReference type="Proteomes" id="UP000603453"/>
    </source>
</evidence>
<dbReference type="Proteomes" id="UP000603453">
    <property type="component" value="Unassembled WGS sequence"/>
</dbReference>
<sequence length="215" mass="24523">MSKDEDIVDGTTAEIAKKATPKKLFMDKLKSALGIKCHVNNFLFSVHFLPAKDIKNVVFPVVQMMGFDAHVYFLQLVNRGLYVSQDLDSFSFTTNYTSLKQGLRKVINGLACIEEIKHWPMVVEKMVKIGWMQQDMYLLHKCDTTFGIGIIMVRIELKTMYETYQVDNEDDMSRILSGTSNNKKTPISCRTTALIWNDKDNDDLEDSDSDGNNDT</sequence>
<comment type="caution">
    <text evidence="1">The sequence shown here is derived from an EMBL/GenBank/DDBJ whole genome shotgun (WGS) entry which is preliminary data.</text>
</comment>
<organism evidence="1 2">
    <name type="scientific">Mucor saturninus</name>
    <dbReference type="NCBI Taxonomy" id="64648"/>
    <lineage>
        <taxon>Eukaryota</taxon>
        <taxon>Fungi</taxon>
        <taxon>Fungi incertae sedis</taxon>
        <taxon>Mucoromycota</taxon>
        <taxon>Mucoromycotina</taxon>
        <taxon>Mucoromycetes</taxon>
        <taxon>Mucorales</taxon>
        <taxon>Mucorineae</taxon>
        <taxon>Mucoraceae</taxon>
        <taxon>Mucor</taxon>
    </lineage>
</organism>
<protein>
    <submittedName>
        <fullName evidence="1">Uncharacterized protein</fullName>
    </submittedName>
</protein>
<gene>
    <name evidence="1" type="ORF">INT47_012553</name>
</gene>
<dbReference type="EMBL" id="JAEPRD010000059">
    <property type="protein sequence ID" value="KAG2202559.1"/>
    <property type="molecule type" value="Genomic_DNA"/>
</dbReference>
<reference evidence="1" key="1">
    <citation type="submission" date="2020-12" db="EMBL/GenBank/DDBJ databases">
        <title>Metabolic potential, ecology and presence of endohyphal bacteria is reflected in genomic diversity of Mucoromycotina.</title>
        <authorList>
            <person name="Muszewska A."/>
            <person name="Okrasinska A."/>
            <person name="Steczkiewicz K."/>
            <person name="Drgas O."/>
            <person name="Orlowska M."/>
            <person name="Perlinska-Lenart U."/>
            <person name="Aleksandrzak-Piekarczyk T."/>
            <person name="Szatraj K."/>
            <person name="Zielenkiewicz U."/>
            <person name="Pilsyk S."/>
            <person name="Malc E."/>
            <person name="Mieczkowski P."/>
            <person name="Kruszewska J.S."/>
            <person name="Biernat P."/>
            <person name="Pawlowska J."/>
        </authorList>
    </citation>
    <scope>NUCLEOTIDE SEQUENCE</scope>
    <source>
        <strain evidence="1">WA0000017839</strain>
    </source>
</reference>